<dbReference type="Proteomes" id="UP000091967">
    <property type="component" value="Unassembled WGS sequence"/>
</dbReference>
<organism evidence="2 3">
    <name type="scientific">Fusarium poae</name>
    <dbReference type="NCBI Taxonomy" id="36050"/>
    <lineage>
        <taxon>Eukaryota</taxon>
        <taxon>Fungi</taxon>
        <taxon>Dikarya</taxon>
        <taxon>Ascomycota</taxon>
        <taxon>Pezizomycotina</taxon>
        <taxon>Sordariomycetes</taxon>
        <taxon>Hypocreomycetidae</taxon>
        <taxon>Hypocreales</taxon>
        <taxon>Nectriaceae</taxon>
        <taxon>Fusarium</taxon>
    </lineage>
</organism>
<name>A0A1B8AS81_FUSPO</name>
<reference evidence="2 3" key="1">
    <citation type="submission" date="2016-06" db="EMBL/GenBank/DDBJ databases">
        <title>Living apart together: crosstalk between the core and supernumerary genomes in a fungal plant pathogen.</title>
        <authorList>
            <person name="Vanheule A."/>
            <person name="Audenaert K."/>
            <person name="Warris S."/>
            <person name="Van De Geest H."/>
            <person name="Schijlen E."/>
            <person name="Hofte M."/>
            <person name="De Saeger S."/>
            <person name="Haesaert G."/>
            <person name="Waalwijk C."/>
            <person name="Van Der Lee T."/>
        </authorList>
    </citation>
    <scope>NUCLEOTIDE SEQUENCE [LARGE SCALE GENOMIC DNA]</scope>
    <source>
        <strain evidence="2 3">2516</strain>
    </source>
</reference>
<evidence type="ECO:0000313" key="3">
    <source>
        <dbReference type="Proteomes" id="UP000091967"/>
    </source>
</evidence>
<protein>
    <submittedName>
        <fullName evidence="2">Uncharacterized protein</fullName>
    </submittedName>
</protein>
<dbReference type="AlphaFoldDB" id="A0A1B8AS81"/>
<dbReference type="EMBL" id="LYXU01000002">
    <property type="protein sequence ID" value="OBS23373.1"/>
    <property type="molecule type" value="Genomic_DNA"/>
</dbReference>
<sequence length="467" mass="53813">MCYITVYHFTHCNTQRRAIINPITGATVFHPFEQPQQCMHGIIKLPPPADPNAGAPCPVHGTCCHVGQAFVCEGKDMTKEKCLGWQTHHRVMEPRMLEVYGTQLQPVTAEDWRVMQLKPETESFSYDEDIRIQFFDAGAKMYELAQMGRHLVQTLSQHERSNNGAKLEERDFLLHGEHYWYWMVARKELLQLTEAWENLASVGCMEFCPSKLVKVHPWMKYAFAGWNERQPVHFPQFPGIPFAFLDNIDRQEELLRWHPYYARRDMPSTPNVVDCFWSSPSVPQRYNPELALHIEQKERDMSWPAEWYGIMRGVRISLPIRSHDDDGPCHTTVGDWGTASSPSTHSSGPRTPPWAIPYGEEPDFEWDEIHWDQRATFAESPAVSPGTIPASVEEISSVPYDDRMEANLYQFERFIGTEERADREFLSVSVSDDDSDGEEKGLKRRRSEDDQVGEESGMSPTKRCRTA</sequence>
<accession>A0A1B8AS81</accession>
<evidence type="ECO:0000256" key="1">
    <source>
        <dbReference type="SAM" id="MobiDB-lite"/>
    </source>
</evidence>
<evidence type="ECO:0000313" key="2">
    <source>
        <dbReference type="EMBL" id="OBS23373.1"/>
    </source>
</evidence>
<keyword evidence="3" id="KW-1185">Reference proteome</keyword>
<proteinExistence type="predicted"/>
<feature type="compositionally biased region" description="Basic and acidic residues" evidence="1">
    <location>
        <begin position="438"/>
        <end position="449"/>
    </location>
</feature>
<feature type="compositionally biased region" description="Polar residues" evidence="1">
    <location>
        <begin position="338"/>
        <end position="349"/>
    </location>
</feature>
<comment type="caution">
    <text evidence="2">The sequence shown here is derived from an EMBL/GenBank/DDBJ whole genome shotgun (WGS) entry which is preliminary data.</text>
</comment>
<feature type="region of interest" description="Disordered" evidence="1">
    <location>
        <begin position="422"/>
        <end position="467"/>
    </location>
</feature>
<gene>
    <name evidence="2" type="ORF">FPOA_03922</name>
</gene>
<feature type="region of interest" description="Disordered" evidence="1">
    <location>
        <begin position="329"/>
        <end position="354"/>
    </location>
</feature>